<feature type="transmembrane region" description="Helical" evidence="1">
    <location>
        <begin position="6"/>
        <end position="22"/>
    </location>
</feature>
<dbReference type="EMBL" id="VJMH01007015">
    <property type="protein sequence ID" value="KAF0686076.1"/>
    <property type="molecule type" value="Genomic_DNA"/>
</dbReference>
<keyword evidence="1" id="KW-0472">Membrane</keyword>
<dbReference type="OrthoDB" id="71461at2759"/>
<keyword evidence="4" id="KW-1185">Reference proteome</keyword>
<keyword evidence="1" id="KW-0812">Transmembrane</keyword>
<organism evidence="3 4">
    <name type="scientific">Aphanomyces stellatus</name>
    <dbReference type="NCBI Taxonomy" id="120398"/>
    <lineage>
        <taxon>Eukaryota</taxon>
        <taxon>Sar</taxon>
        <taxon>Stramenopiles</taxon>
        <taxon>Oomycota</taxon>
        <taxon>Saprolegniomycetes</taxon>
        <taxon>Saprolegniales</taxon>
        <taxon>Verrucalvaceae</taxon>
        <taxon>Aphanomyces</taxon>
    </lineage>
</organism>
<dbReference type="EMBL" id="CAADRA010007041">
    <property type="protein sequence ID" value="VFT98709.1"/>
    <property type="molecule type" value="Genomic_DNA"/>
</dbReference>
<protein>
    <submittedName>
        <fullName evidence="3">Aste57867_22041 protein</fullName>
    </submittedName>
</protein>
<evidence type="ECO:0000313" key="3">
    <source>
        <dbReference type="EMBL" id="VFT98709.1"/>
    </source>
</evidence>
<reference evidence="2" key="2">
    <citation type="submission" date="2019-06" db="EMBL/GenBank/DDBJ databases">
        <title>Genomics analysis of Aphanomyces spp. identifies a new class of oomycete effector associated with host adaptation.</title>
        <authorList>
            <person name="Gaulin E."/>
        </authorList>
    </citation>
    <scope>NUCLEOTIDE SEQUENCE</scope>
    <source>
        <strain evidence="2">CBS 578.67</strain>
    </source>
</reference>
<evidence type="ECO:0000313" key="4">
    <source>
        <dbReference type="Proteomes" id="UP000332933"/>
    </source>
</evidence>
<gene>
    <name evidence="3" type="primary">Aste57867_22041</name>
    <name evidence="2" type="ORF">As57867_021972</name>
    <name evidence="3" type="ORF">ASTE57867_22041</name>
</gene>
<evidence type="ECO:0000256" key="1">
    <source>
        <dbReference type="SAM" id="Phobius"/>
    </source>
</evidence>
<dbReference type="Proteomes" id="UP000332933">
    <property type="component" value="Unassembled WGS sequence"/>
</dbReference>
<evidence type="ECO:0000313" key="2">
    <source>
        <dbReference type="EMBL" id="KAF0686076.1"/>
    </source>
</evidence>
<accession>A0A485LP32</accession>
<proteinExistence type="predicted"/>
<keyword evidence="1" id="KW-1133">Transmembrane helix</keyword>
<sequence length="232" mass="26396">MGPWAFLGWVVGLAAVVYFSMMETQERTEKHYLHVQEVMERVRTAQKDIHVEPLNLSFVDDLKAKHGKWRDEWKTLLSLEATNQQDIATHWAETKRTMLESVSAKQDEIDRVRESEREILAQLGEWRAVRASIQATATAIEALKRQIAVRQTQNAQMRDDAIARGKARRQKQIDHDEYVQMMRAEAAAVADAADQRRRFLSTAAVAGAIVAFGAVMIALDRMTRRQPKAKAA</sequence>
<dbReference type="AlphaFoldDB" id="A0A485LP32"/>
<name>A0A485LP32_9STRA</name>
<feature type="transmembrane region" description="Helical" evidence="1">
    <location>
        <begin position="199"/>
        <end position="219"/>
    </location>
</feature>
<reference evidence="3 4" key="1">
    <citation type="submission" date="2019-03" db="EMBL/GenBank/DDBJ databases">
        <authorList>
            <person name="Gaulin E."/>
            <person name="Dumas B."/>
        </authorList>
    </citation>
    <scope>NUCLEOTIDE SEQUENCE [LARGE SCALE GENOMIC DNA]</scope>
    <source>
        <strain evidence="3">CBS 568.67</strain>
    </source>
</reference>